<name>A0A7V7KT78_ENTFC</name>
<dbReference type="InterPro" id="IPR005046">
    <property type="entry name" value="DUF285"/>
</dbReference>
<dbReference type="NCBIfam" id="TIGR02167">
    <property type="entry name" value="Liste_lipo_26"/>
    <property type="match status" value="3"/>
</dbReference>
<feature type="non-terminal residue" evidence="1">
    <location>
        <position position="1"/>
    </location>
</feature>
<dbReference type="SUPFAM" id="SSF52058">
    <property type="entry name" value="L domain-like"/>
    <property type="match status" value="2"/>
</dbReference>
<dbReference type="EMBL" id="QOVC01000018">
    <property type="protein sequence ID" value="KAA0685970.1"/>
    <property type="molecule type" value="Genomic_DNA"/>
</dbReference>
<dbReference type="InterPro" id="IPR011889">
    <property type="entry name" value="Liste_lipo_26"/>
</dbReference>
<evidence type="ECO:0000313" key="2">
    <source>
        <dbReference type="Proteomes" id="UP000448762"/>
    </source>
</evidence>
<reference evidence="1 2" key="1">
    <citation type="submission" date="2018-07" db="EMBL/GenBank/DDBJ databases">
        <title>High quality draft genome sequencing of Enterococcus faecium exhibiting probiotic potential isolated from mucus of freshwater fish.</title>
        <authorList>
            <person name="El-Jeni R."/>
            <person name="Ghedira K."/>
            <person name="Abdelhak S."/>
            <person name="El-Bour M."/>
            <person name="Bouhaouala-Zahar B."/>
        </authorList>
    </citation>
    <scope>NUCLEOTIDE SEQUENCE [LARGE SCALE GENOMIC DNA]</scope>
    <source>
        <strain evidence="1 2">R.A73</strain>
    </source>
</reference>
<gene>
    <name evidence="1" type="ORF">DTX73_14495</name>
</gene>
<dbReference type="RefSeq" id="WP_149558493.1">
    <property type="nucleotide sequence ID" value="NZ_QOVC01000018.1"/>
</dbReference>
<comment type="caution">
    <text evidence="1">The sequence shown here is derived from an EMBL/GenBank/DDBJ whole genome shotgun (WGS) entry which is preliminary data.</text>
</comment>
<accession>A0A7V7KT78</accession>
<protein>
    <submittedName>
        <fullName evidence="1">BspA family leucine-rich repeat surface protein</fullName>
    </submittedName>
</protein>
<dbReference type="Pfam" id="PF03382">
    <property type="entry name" value="DUF285"/>
    <property type="match status" value="3"/>
</dbReference>
<organism evidence="1 2">
    <name type="scientific">Enterococcus faecium</name>
    <name type="common">Streptococcus faecium</name>
    <dbReference type="NCBI Taxonomy" id="1352"/>
    <lineage>
        <taxon>Bacteria</taxon>
        <taxon>Bacillati</taxon>
        <taxon>Bacillota</taxon>
        <taxon>Bacilli</taxon>
        <taxon>Lactobacillales</taxon>
        <taxon>Enterococcaceae</taxon>
        <taxon>Enterococcus</taxon>
    </lineage>
</organism>
<proteinExistence type="predicted"/>
<evidence type="ECO:0000313" key="1">
    <source>
        <dbReference type="EMBL" id="KAA0685970.1"/>
    </source>
</evidence>
<dbReference type="InterPro" id="IPR032675">
    <property type="entry name" value="LRR_dom_sf"/>
</dbReference>
<dbReference type="Proteomes" id="UP000448762">
    <property type="component" value="Unassembled WGS sequence"/>
</dbReference>
<dbReference type="AlphaFoldDB" id="A0A7V7KT78"/>
<sequence>LNIKNFNTSKATTLKDMFYGCTQLKILDLSSFVLNENVNDSGMFTTPGKTELLVLTNDTKLKNLDYNARFNRVPLNGPILDANGGNFSDNQVTKNYFEKCAYEPNKIELTEFEKFKQENIPIKNGFANEFLEWRKEGTGSDNPSNVLDILGNTYKAQWGNSNWEFEENEFRILLKKYKGKSNEIVIPSNDNGKKIVLQDINTTIIPTRVIKFSIEPSEQYKVGIEDNNLNFAFDGNSNLQEVDFRGLDTSNITNMEVMFRNCTNLEKVNFSDIDMSKVVAMDYNFQHCQKLTEVNFDNVDVSSLVNTQHMFNECNNLKFLDLSSFKLPSNANCSNMFYTNVQTELLVLTNDEKIKNINYNSNHRIPLDGVKLSGNGGIFKDNQNVKKYFERCAYTPEKIKLSEFEKFKNENIPIRSEFATIFSGWKSEQDEPQNANSVLDLGNLVYKATWEDPNWNFTETDKTITLKSYKGTSNEINIPTFANGKTFIIDSNNLNFPSTATKIICKSDLSGKKVSYQSEAMSGFFKDLSHLVEVDLTGFDVSKVKYMNGLFWKCNSLTKVNLTNWTPSNVKRMDGLFYECNNLPSIDLSSWKTPNIERIDSMFYNCSKLKNININNLNVQNVIRMDEMFTNVPVEILDLSNWKTPRLSDTYRMFFGCSNLKLIKMNNFDMSNVTRNTNMFYRSAFSKTLVVTKDKMLLENYNFKKSDNTKPIDTPSLNANGGIFEDGQKIKSYFENVAVHPDELQISKFEEFKKSHIPIKENFIFRGWKEITNSKSSDEGILDIFDKTYMAVWKNMVCNTTIDNRKLNTTGNIGLVYIPNKFSVPKTKLNDSGEQIISFNKDDSLNIGVRDLSQSNSSWSLTGRLEWINKEIPGAYIQVESNQNSIKKNINDNTNPFDSSRDLINAEEEVRPTQSDNGYLKITNNSTNKLMEANSKKTHDNIYDYDLGNASLVIPDTKYIQSGEYTANVEWNLTNAPQ</sequence>
<dbReference type="Gene3D" id="3.80.10.10">
    <property type="entry name" value="Ribonuclease Inhibitor"/>
    <property type="match status" value="2"/>
</dbReference>